<comment type="caution">
    <text evidence="2">The sequence shown here is derived from an EMBL/GenBank/DDBJ whole genome shotgun (WGS) entry which is preliminary data.</text>
</comment>
<evidence type="ECO:0000256" key="1">
    <source>
        <dbReference type="SAM" id="MobiDB-lite"/>
    </source>
</evidence>
<feature type="compositionally biased region" description="Basic and acidic residues" evidence="1">
    <location>
        <begin position="79"/>
        <end position="92"/>
    </location>
</feature>
<protein>
    <submittedName>
        <fullName evidence="2">Uncharacterized protein</fullName>
    </submittedName>
</protein>
<gene>
    <name evidence="2" type="ORF">EVAR_89459_1</name>
</gene>
<proteinExistence type="predicted"/>
<name>A0A4C1ZP81_EUMVA</name>
<dbReference type="Proteomes" id="UP000299102">
    <property type="component" value="Unassembled WGS sequence"/>
</dbReference>
<sequence>MWPETPSLNLTVTATRVNVPLDTIRLRLQERRMHQRCPVRIRHAQSLNDVRQLPSDGPRSGARGEPEGEGPLSPFNCSEGKREKLMDGRISS</sequence>
<keyword evidence="3" id="KW-1185">Reference proteome</keyword>
<feature type="region of interest" description="Disordered" evidence="1">
    <location>
        <begin position="40"/>
        <end position="92"/>
    </location>
</feature>
<evidence type="ECO:0000313" key="3">
    <source>
        <dbReference type="Proteomes" id="UP000299102"/>
    </source>
</evidence>
<dbReference type="AlphaFoldDB" id="A0A4C1ZP81"/>
<evidence type="ECO:0000313" key="2">
    <source>
        <dbReference type="EMBL" id="GBP89142.1"/>
    </source>
</evidence>
<organism evidence="2 3">
    <name type="scientific">Eumeta variegata</name>
    <name type="common">Bagworm moth</name>
    <name type="synonym">Eumeta japonica</name>
    <dbReference type="NCBI Taxonomy" id="151549"/>
    <lineage>
        <taxon>Eukaryota</taxon>
        <taxon>Metazoa</taxon>
        <taxon>Ecdysozoa</taxon>
        <taxon>Arthropoda</taxon>
        <taxon>Hexapoda</taxon>
        <taxon>Insecta</taxon>
        <taxon>Pterygota</taxon>
        <taxon>Neoptera</taxon>
        <taxon>Endopterygota</taxon>
        <taxon>Lepidoptera</taxon>
        <taxon>Glossata</taxon>
        <taxon>Ditrysia</taxon>
        <taxon>Tineoidea</taxon>
        <taxon>Psychidae</taxon>
        <taxon>Oiketicinae</taxon>
        <taxon>Eumeta</taxon>
    </lineage>
</organism>
<reference evidence="2 3" key="1">
    <citation type="journal article" date="2019" name="Commun. Biol.">
        <title>The bagworm genome reveals a unique fibroin gene that provides high tensile strength.</title>
        <authorList>
            <person name="Kono N."/>
            <person name="Nakamura H."/>
            <person name="Ohtoshi R."/>
            <person name="Tomita M."/>
            <person name="Numata K."/>
            <person name="Arakawa K."/>
        </authorList>
    </citation>
    <scope>NUCLEOTIDE SEQUENCE [LARGE SCALE GENOMIC DNA]</scope>
</reference>
<accession>A0A4C1ZP81</accession>
<dbReference type="EMBL" id="BGZK01001978">
    <property type="protein sequence ID" value="GBP89142.1"/>
    <property type="molecule type" value="Genomic_DNA"/>
</dbReference>